<keyword evidence="2" id="KW-0472">Membrane</keyword>
<gene>
    <name evidence="3" type="ORF">VQ03_25430</name>
</gene>
<dbReference type="RefSeq" id="WP_048453688.1">
    <property type="nucleotide sequence ID" value="NZ_JBNNPJ010000094.1"/>
</dbReference>
<dbReference type="PATRIC" id="fig|1187852.3.peg.2868"/>
<evidence type="ECO:0000313" key="3">
    <source>
        <dbReference type="EMBL" id="KMO33189.1"/>
    </source>
</evidence>
<evidence type="ECO:0000313" key="4">
    <source>
        <dbReference type="Proteomes" id="UP000036449"/>
    </source>
</evidence>
<feature type="compositionally biased region" description="Basic and acidic residues" evidence="1">
    <location>
        <begin position="91"/>
        <end position="102"/>
    </location>
</feature>
<keyword evidence="4" id="KW-1185">Reference proteome</keyword>
<dbReference type="Proteomes" id="UP000036449">
    <property type="component" value="Unassembled WGS sequence"/>
</dbReference>
<accession>A0A0J6SHQ8</accession>
<protein>
    <submittedName>
        <fullName evidence="3">Uncharacterized protein</fullName>
    </submittedName>
</protein>
<feature type="transmembrane region" description="Helical" evidence="2">
    <location>
        <begin position="26"/>
        <end position="45"/>
    </location>
</feature>
<evidence type="ECO:0000256" key="1">
    <source>
        <dbReference type="SAM" id="MobiDB-lite"/>
    </source>
</evidence>
<proteinExistence type="predicted"/>
<organism evidence="3 4">
    <name type="scientific">Methylobacterium tarhaniae</name>
    <dbReference type="NCBI Taxonomy" id="1187852"/>
    <lineage>
        <taxon>Bacteria</taxon>
        <taxon>Pseudomonadati</taxon>
        <taxon>Pseudomonadota</taxon>
        <taxon>Alphaproteobacteria</taxon>
        <taxon>Hyphomicrobiales</taxon>
        <taxon>Methylobacteriaceae</taxon>
        <taxon>Methylobacterium</taxon>
    </lineage>
</organism>
<evidence type="ECO:0000256" key="2">
    <source>
        <dbReference type="SAM" id="Phobius"/>
    </source>
</evidence>
<dbReference type="EMBL" id="LABZ01000205">
    <property type="protein sequence ID" value="KMO33189.1"/>
    <property type="molecule type" value="Genomic_DNA"/>
</dbReference>
<feature type="transmembrane region" description="Helical" evidence="2">
    <location>
        <begin position="52"/>
        <end position="73"/>
    </location>
</feature>
<keyword evidence="2" id="KW-1133">Transmembrane helix</keyword>
<reference evidence="3 4" key="1">
    <citation type="submission" date="2015-03" db="EMBL/GenBank/DDBJ databases">
        <title>Genome sequencing of Methylobacterium tarhaniae DSM 25844.</title>
        <authorList>
            <person name="Chaudhry V."/>
            <person name="Patil P.B."/>
        </authorList>
    </citation>
    <scope>NUCLEOTIDE SEQUENCE [LARGE SCALE GENOMIC DNA]</scope>
    <source>
        <strain evidence="3 4">DSM 25844</strain>
    </source>
</reference>
<sequence>MMICALILASAGFVLSFVARWHVLGVVLLAVTVGVAVVEIATAVSKIEPQPIFLRLLVGVVAPQVGYGIGVIVRTATLGLTSRTKKPSSVKADERLHGSQQI</sequence>
<dbReference type="AlphaFoldDB" id="A0A0J6SHQ8"/>
<keyword evidence="2" id="KW-0812">Transmembrane</keyword>
<comment type="caution">
    <text evidence="3">The sequence shown here is derived from an EMBL/GenBank/DDBJ whole genome shotgun (WGS) entry which is preliminary data.</text>
</comment>
<name>A0A0J6SHQ8_9HYPH</name>
<feature type="region of interest" description="Disordered" evidence="1">
    <location>
        <begin position="83"/>
        <end position="102"/>
    </location>
</feature>